<feature type="non-terminal residue" evidence="2">
    <location>
        <position position="150"/>
    </location>
</feature>
<feature type="compositionally biased region" description="Polar residues" evidence="1">
    <location>
        <begin position="123"/>
        <end position="133"/>
    </location>
</feature>
<dbReference type="Proteomes" id="UP000054560">
    <property type="component" value="Unassembled WGS sequence"/>
</dbReference>
<dbReference type="EMBL" id="KQ243901">
    <property type="protein sequence ID" value="KNC75026.1"/>
    <property type="molecule type" value="Genomic_DNA"/>
</dbReference>
<feature type="compositionally biased region" description="Basic and acidic residues" evidence="1">
    <location>
        <begin position="134"/>
        <end position="150"/>
    </location>
</feature>
<evidence type="ECO:0000313" key="3">
    <source>
        <dbReference type="Proteomes" id="UP000054560"/>
    </source>
</evidence>
<sequence length="150" mass="16447">MSERAGDSTKHPAVENGRMAEINEIADSAEVTELSERPASNIGCNTMVNTRENPSNSYVADKSAALSFAEPLEDGIAVEVDIRAVDPSEDTSKDQSLDTITKKSTQKFRPLSQLRTDKLKRVVTQNVNSTHNTAGKDREKKEARSLKLSQ</sequence>
<feature type="region of interest" description="Disordered" evidence="1">
    <location>
        <begin position="83"/>
        <end position="150"/>
    </location>
</feature>
<dbReference type="AlphaFoldDB" id="A0A0L0FEY4"/>
<protein>
    <submittedName>
        <fullName evidence="2">Uncharacterized protein</fullName>
    </submittedName>
</protein>
<evidence type="ECO:0000256" key="1">
    <source>
        <dbReference type="SAM" id="MobiDB-lite"/>
    </source>
</evidence>
<feature type="compositionally biased region" description="Basic and acidic residues" evidence="1">
    <location>
        <begin position="83"/>
        <end position="96"/>
    </location>
</feature>
<accession>A0A0L0FEY4</accession>
<gene>
    <name evidence="2" type="ORF">SARC_12442</name>
</gene>
<proteinExistence type="predicted"/>
<evidence type="ECO:0000313" key="2">
    <source>
        <dbReference type="EMBL" id="KNC75026.1"/>
    </source>
</evidence>
<keyword evidence="3" id="KW-1185">Reference proteome</keyword>
<dbReference type="RefSeq" id="XP_014148928.1">
    <property type="nucleotide sequence ID" value="XM_014293453.1"/>
</dbReference>
<reference evidence="2 3" key="1">
    <citation type="submission" date="2011-02" db="EMBL/GenBank/DDBJ databases">
        <title>The Genome Sequence of Sphaeroforma arctica JP610.</title>
        <authorList>
            <consortium name="The Broad Institute Genome Sequencing Platform"/>
            <person name="Russ C."/>
            <person name="Cuomo C."/>
            <person name="Young S.K."/>
            <person name="Zeng Q."/>
            <person name="Gargeya S."/>
            <person name="Alvarado L."/>
            <person name="Berlin A."/>
            <person name="Chapman S.B."/>
            <person name="Chen Z."/>
            <person name="Freedman E."/>
            <person name="Gellesch M."/>
            <person name="Goldberg J."/>
            <person name="Griggs A."/>
            <person name="Gujja S."/>
            <person name="Heilman E."/>
            <person name="Heiman D."/>
            <person name="Howarth C."/>
            <person name="Mehta T."/>
            <person name="Neiman D."/>
            <person name="Pearson M."/>
            <person name="Roberts A."/>
            <person name="Saif S."/>
            <person name="Shea T."/>
            <person name="Shenoy N."/>
            <person name="Sisk P."/>
            <person name="Stolte C."/>
            <person name="Sykes S."/>
            <person name="White J."/>
            <person name="Yandava C."/>
            <person name="Burger G."/>
            <person name="Gray M.W."/>
            <person name="Holland P.W.H."/>
            <person name="King N."/>
            <person name="Lang F.B.F."/>
            <person name="Roger A.J."/>
            <person name="Ruiz-Trillo I."/>
            <person name="Haas B."/>
            <person name="Nusbaum C."/>
            <person name="Birren B."/>
        </authorList>
    </citation>
    <scope>NUCLEOTIDE SEQUENCE [LARGE SCALE GENOMIC DNA]</scope>
    <source>
        <strain evidence="2 3">JP610</strain>
    </source>
</reference>
<dbReference type="GeneID" id="25912946"/>
<name>A0A0L0FEY4_9EUKA</name>
<organism evidence="2 3">
    <name type="scientific">Sphaeroforma arctica JP610</name>
    <dbReference type="NCBI Taxonomy" id="667725"/>
    <lineage>
        <taxon>Eukaryota</taxon>
        <taxon>Ichthyosporea</taxon>
        <taxon>Ichthyophonida</taxon>
        <taxon>Sphaeroforma</taxon>
    </lineage>
</organism>